<accession>A0AAE8Y7I3</accession>
<keyword evidence="1" id="KW-0255">Endonuclease</keyword>
<keyword evidence="1" id="KW-0378">Hydrolase</keyword>
<sequence>MHMDIAYLAGFFDGEGSVALYPNGNGSYAVRVQITQNENPLSVDLIEELKSTYGGGITHSFSTNGRPKMNWTLSGAKAIILLRDIQPLSRLKKPQIDLLLSWWDTKLPPARGPKGRIVARTPEELAAAEVVHLRMKEMKRE</sequence>
<dbReference type="KEGG" id="vg:80019810"/>
<organism evidence="1 2">
    <name type="scientific">Microbacterium phage Pumpernickel</name>
    <dbReference type="NCBI Taxonomy" id="2885983"/>
    <lineage>
        <taxon>Viruses</taxon>
        <taxon>Duplodnaviria</taxon>
        <taxon>Heunggongvirae</taxon>
        <taxon>Uroviricota</taxon>
        <taxon>Caudoviricetes</taxon>
        <taxon>Pumpernickelvirus</taxon>
        <taxon>Pumpernickelvirus pumpernickel</taxon>
    </lineage>
</organism>
<dbReference type="GO" id="GO:0004519">
    <property type="term" value="F:endonuclease activity"/>
    <property type="evidence" value="ECO:0007669"/>
    <property type="project" value="UniProtKB-KW"/>
</dbReference>
<name>A0AAE8Y7I3_9CAUD</name>
<evidence type="ECO:0000313" key="2">
    <source>
        <dbReference type="Proteomes" id="UP000827768"/>
    </source>
</evidence>
<gene>
    <name evidence="1" type="primary">170</name>
    <name evidence="1" type="ORF">SEA_PUMPERNICKEL_170</name>
</gene>
<dbReference type="EMBL" id="OK040790">
    <property type="protein sequence ID" value="UDL15925.1"/>
    <property type="molecule type" value="Genomic_DNA"/>
</dbReference>
<dbReference type="SUPFAM" id="SSF55608">
    <property type="entry name" value="Homing endonucleases"/>
    <property type="match status" value="1"/>
</dbReference>
<keyword evidence="2" id="KW-1185">Reference proteome</keyword>
<protein>
    <submittedName>
        <fullName evidence="1">Homing endonuclease</fullName>
    </submittedName>
</protein>
<keyword evidence="1" id="KW-0540">Nuclease</keyword>
<reference evidence="1" key="1">
    <citation type="submission" date="2021-09" db="EMBL/GenBank/DDBJ databases">
        <authorList>
            <person name="Andersen S.H."/>
            <person name="Beall E.A."/>
            <person name="Cappelle B."/>
            <person name="Falteisek K.J."/>
            <person name="Fenske B.A."/>
            <person name="Gansluckner N.W."/>
            <person name="Gilbertson S.M."/>
            <person name="Krings K.J."/>
            <person name="Mobeck M."/>
            <person name="Odeku J.O."/>
            <person name="Poncelet M.E."/>
            <person name="Rohr J.R."/>
            <person name="Rolands L."/>
            <person name="Whipple C.D."/>
            <person name="Whipple E.M."/>
            <person name="Spring A.M."/>
            <person name="Klyczek K."/>
            <person name="Garlena R.A."/>
            <person name="Russell D.A."/>
            <person name="Pope W.H."/>
            <person name="Jacobs-Sera D."/>
            <person name="Hatfull G.F."/>
        </authorList>
    </citation>
    <scope>NUCLEOTIDE SEQUENCE</scope>
</reference>
<evidence type="ECO:0000313" key="1">
    <source>
        <dbReference type="EMBL" id="UDL15925.1"/>
    </source>
</evidence>
<dbReference type="InterPro" id="IPR027434">
    <property type="entry name" value="Homing_endonucl"/>
</dbReference>
<dbReference type="Proteomes" id="UP000827768">
    <property type="component" value="Segment"/>
</dbReference>
<dbReference type="GeneID" id="80019810"/>
<proteinExistence type="predicted"/>
<dbReference type="Gene3D" id="3.10.28.10">
    <property type="entry name" value="Homing endonucleases"/>
    <property type="match status" value="1"/>
</dbReference>
<dbReference type="RefSeq" id="YP_010755165.1">
    <property type="nucleotide sequence ID" value="NC_073468.1"/>
</dbReference>